<organism evidence="1 2">
    <name type="scientific">Sodaliphilus pleomorphus</name>
    <dbReference type="NCBI Taxonomy" id="2606626"/>
    <lineage>
        <taxon>Bacteria</taxon>
        <taxon>Pseudomonadati</taxon>
        <taxon>Bacteroidota</taxon>
        <taxon>Bacteroidia</taxon>
        <taxon>Bacteroidales</taxon>
        <taxon>Muribaculaceae</taxon>
        <taxon>Sodaliphilus</taxon>
    </lineage>
</organism>
<dbReference type="InterPro" id="IPR027417">
    <property type="entry name" value="P-loop_NTPase"/>
</dbReference>
<evidence type="ECO:0000313" key="1">
    <source>
        <dbReference type="EMBL" id="MSS18069.1"/>
    </source>
</evidence>
<reference evidence="1 2" key="1">
    <citation type="submission" date="2019-08" db="EMBL/GenBank/DDBJ databases">
        <title>In-depth cultivation of the pig gut microbiome towards novel bacterial diversity and tailored functional studies.</title>
        <authorList>
            <person name="Wylensek D."/>
            <person name="Hitch T.C.A."/>
            <person name="Clavel T."/>
        </authorList>
    </citation>
    <scope>NUCLEOTIDE SEQUENCE [LARGE SCALE GENOMIC DNA]</scope>
    <source>
        <strain evidence="1 2">Oil-RF-744-WCA-WT-10</strain>
    </source>
</reference>
<protein>
    <submittedName>
        <fullName evidence="1">Cytidylate kinase-like family protein</fullName>
    </submittedName>
</protein>
<name>A0A6L5XCA3_9BACT</name>
<dbReference type="Pfam" id="PF13189">
    <property type="entry name" value="Cytidylate_kin2"/>
    <property type="match status" value="1"/>
</dbReference>
<sequence>MENDKTYVIAIGRQFGCGGREIGQLIAKGLGVAYYDKELLSEAAKSSGVNEDFFEAADERSPRFFSSLWSFNLGYNTGAYFIGDTPLSDDSIYRAQSEVMTQLADRGPCVIVGRTADYLLRDHCKVVSVFVHSSIEDRVQRIMSRGDAKTEKEAREKAEKKNKLRAEYYNFYTDKKWGDAASYDLSIDASLLGTQATAMFIIDFVKKIINKK</sequence>
<keyword evidence="2" id="KW-1185">Reference proteome</keyword>
<evidence type="ECO:0000313" key="2">
    <source>
        <dbReference type="Proteomes" id="UP000483362"/>
    </source>
</evidence>
<dbReference type="RefSeq" id="WP_154328750.1">
    <property type="nucleotide sequence ID" value="NZ_CP045696.1"/>
</dbReference>
<dbReference type="AlphaFoldDB" id="A0A6L5XCA3"/>
<dbReference type="EMBL" id="VULT01000015">
    <property type="protein sequence ID" value="MSS18069.1"/>
    <property type="molecule type" value="Genomic_DNA"/>
</dbReference>
<dbReference type="SUPFAM" id="SSF52540">
    <property type="entry name" value="P-loop containing nucleoside triphosphate hydrolases"/>
    <property type="match status" value="1"/>
</dbReference>
<proteinExistence type="predicted"/>
<keyword evidence="1" id="KW-0418">Kinase</keyword>
<accession>A0A6L5XCA3</accession>
<dbReference type="GO" id="GO:0016301">
    <property type="term" value="F:kinase activity"/>
    <property type="evidence" value="ECO:0007669"/>
    <property type="project" value="UniProtKB-KW"/>
</dbReference>
<comment type="caution">
    <text evidence="1">The sequence shown here is derived from an EMBL/GenBank/DDBJ whole genome shotgun (WGS) entry which is preliminary data.</text>
</comment>
<dbReference type="Gene3D" id="3.40.50.300">
    <property type="entry name" value="P-loop containing nucleotide triphosphate hydrolases"/>
    <property type="match status" value="1"/>
</dbReference>
<keyword evidence="1" id="KW-0808">Transferase</keyword>
<gene>
    <name evidence="1" type="ORF">FYJ29_09925</name>
</gene>
<dbReference type="Proteomes" id="UP000483362">
    <property type="component" value="Unassembled WGS sequence"/>
</dbReference>